<keyword evidence="4" id="KW-0560">Oxidoreductase</keyword>
<proteinExistence type="evidence at transcript level"/>
<dbReference type="Pfam" id="PF13417">
    <property type="entry name" value="GST_N_3"/>
    <property type="match status" value="1"/>
</dbReference>
<dbReference type="SFLD" id="SFLDS00019">
    <property type="entry name" value="Glutathione_Transferase_(cytos"/>
    <property type="match status" value="1"/>
</dbReference>
<evidence type="ECO:0000259" key="9">
    <source>
        <dbReference type="PROSITE" id="PS50404"/>
    </source>
</evidence>
<comment type="similarity">
    <text evidence="1">Belongs to the GST superfamily. Omega family.</text>
</comment>
<dbReference type="GO" id="GO:0005737">
    <property type="term" value="C:cytoplasm"/>
    <property type="evidence" value="ECO:0007669"/>
    <property type="project" value="InterPro"/>
</dbReference>
<dbReference type="PROSITE" id="PS50404">
    <property type="entry name" value="GST_NTER"/>
    <property type="match status" value="1"/>
</dbReference>
<dbReference type="PANTHER" id="PTHR43968:SF6">
    <property type="entry name" value="GLUTATHIONE S-TRANSFERASE OMEGA"/>
    <property type="match status" value="1"/>
</dbReference>
<evidence type="ECO:0000256" key="1">
    <source>
        <dbReference type="ARBA" id="ARBA00011067"/>
    </source>
</evidence>
<dbReference type="GO" id="GO:0006749">
    <property type="term" value="P:glutathione metabolic process"/>
    <property type="evidence" value="ECO:0007669"/>
    <property type="project" value="TreeGrafter"/>
</dbReference>
<dbReference type="GO" id="GO:0004364">
    <property type="term" value="F:glutathione transferase activity"/>
    <property type="evidence" value="ECO:0007669"/>
    <property type="project" value="InterPro"/>
</dbReference>
<dbReference type="Gene3D" id="1.20.1050.10">
    <property type="match status" value="1"/>
</dbReference>
<dbReference type="AlphaFoldDB" id="A0A131Y8M1"/>
<dbReference type="InterPro" id="IPR010987">
    <property type="entry name" value="Glutathione-S-Trfase_C-like"/>
</dbReference>
<feature type="domain" description="GST N-terminal" evidence="9">
    <location>
        <begin position="18"/>
        <end position="96"/>
    </location>
</feature>
<keyword evidence="11" id="KW-0808">Transferase</keyword>
<dbReference type="InterPro" id="IPR004046">
    <property type="entry name" value="GST_C"/>
</dbReference>
<dbReference type="InterPro" id="IPR050983">
    <property type="entry name" value="GST_Omega/HSP26"/>
</dbReference>
<dbReference type="InterPro" id="IPR040079">
    <property type="entry name" value="Glutathione_S-Trfase"/>
</dbReference>
<dbReference type="InterPro" id="IPR036249">
    <property type="entry name" value="Thioredoxin-like_sf"/>
</dbReference>
<sequence>MTARAYETGMAFPALNPGKIRLYSMRFCPFAQRNLLILTAKHIDHEVVNIHLEKKPEWASEVLQNGTVPVLQQDDKRVSGSMVIAEYLEEAYRTPKLLPSDPYLRALDRSFLEAALPVLQPLLKFYFKCGSDADEDWAAFCEKAYIFEKELGARKTKYLSGDKPGFVDFVTWPIFAMAQALFTVYEETKMPTDEQRPLLSKWCRNMRQDPVVTSVINEASTLEFIKSARRGARDFNAGL</sequence>
<dbReference type="FunFam" id="3.40.30.10:FF:000123">
    <property type="entry name" value="Glutathione transferase o1"/>
    <property type="match status" value="1"/>
</dbReference>
<dbReference type="PROSITE" id="PS50405">
    <property type="entry name" value="GST_CTER"/>
    <property type="match status" value="1"/>
</dbReference>
<dbReference type="SFLD" id="SFLDG00358">
    <property type="entry name" value="Main_(cytGST)"/>
    <property type="match status" value="1"/>
</dbReference>
<dbReference type="Pfam" id="PF00043">
    <property type="entry name" value="GST_C"/>
    <property type="match status" value="1"/>
</dbReference>
<evidence type="ECO:0000256" key="7">
    <source>
        <dbReference type="ARBA" id="ARBA00048353"/>
    </source>
</evidence>
<dbReference type="SUPFAM" id="SSF52833">
    <property type="entry name" value="Thioredoxin-like"/>
    <property type="match status" value="1"/>
</dbReference>
<dbReference type="EC" id="1.20.4.2" evidence="3"/>
<dbReference type="InterPro" id="IPR004045">
    <property type="entry name" value="Glutathione_S-Trfase_N"/>
</dbReference>
<dbReference type="EC" id="1.8.5.1" evidence="2"/>
<evidence type="ECO:0000256" key="3">
    <source>
        <dbReference type="ARBA" id="ARBA00013060"/>
    </source>
</evidence>
<name>A0A131Y8M1_IXORI</name>
<feature type="domain" description="GST C-terminal" evidence="10">
    <location>
        <begin position="101"/>
        <end position="235"/>
    </location>
</feature>
<dbReference type="Gene3D" id="3.40.30.10">
    <property type="entry name" value="Glutaredoxin"/>
    <property type="match status" value="1"/>
</dbReference>
<protein>
    <recommendedName>
        <fullName evidence="5">Glutathione-dependent dehydroascorbate reductase</fullName>
        <ecNumber evidence="3">1.20.4.2</ecNumber>
        <ecNumber evidence="2">1.8.5.1</ecNumber>
    </recommendedName>
    <alternativeName>
        <fullName evidence="6">Monomethylarsonic acid reductase</fullName>
    </alternativeName>
</protein>
<evidence type="ECO:0000256" key="5">
    <source>
        <dbReference type="ARBA" id="ARBA00032186"/>
    </source>
</evidence>
<dbReference type="GO" id="GO:0050610">
    <property type="term" value="F:methylarsonate reductase activity"/>
    <property type="evidence" value="ECO:0007669"/>
    <property type="project" value="UniProtKB-EC"/>
</dbReference>
<evidence type="ECO:0000256" key="8">
    <source>
        <dbReference type="ARBA" id="ARBA00049544"/>
    </source>
</evidence>
<evidence type="ECO:0000256" key="2">
    <source>
        <dbReference type="ARBA" id="ARBA00012436"/>
    </source>
</evidence>
<dbReference type="SUPFAM" id="SSF47616">
    <property type="entry name" value="GST C-terminal domain-like"/>
    <property type="match status" value="1"/>
</dbReference>
<evidence type="ECO:0000313" key="11">
    <source>
        <dbReference type="EMBL" id="JAP74281.1"/>
    </source>
</evidence>
<evidence type="ECO:0000259" key="10">
    <source>
        <dbReference type="PROSITE" id="PS50405"/>
    </source>
</evidence>
<evidence type="ECO:0000256" key="6">
    <source>
        <dbReference type="ARBA" id="ARBA00032681"/>
    </source>
</evidence>
<comment type="catalytic activity">
    <reaction evidence="8">
        <text>L-dehydroascorbate + 2 glutathione = glutathione disulfide + L-ascorbate</text>
        <dbReference type="Rhea" id="RHEA:24424"/>
        <dbReference type="ChEBI" id="CHEBI:38290"/>
        <dbReference type="ChEBI" id="CHEBI:57925"/>
        <dbReference type="ChEBI" id="CHEBI:58297"/>
        <dbReference type="ChEBI" id="CHEBI:58539"/>
        <dbReference type="EC" id="1.8.5.1"/>
    </reaction>
</comment>
<accession>A0A131Y8M1</accession>
<dbReference type="PROSITE" id="PS51354">
    <property type="entry name" value="GLUTAREDOXIN_2"/>
    <property type="match status" value="1"/>
</dbReference>
<evidence type="ECO:0000256" key="4">
    <source>
        <dbReference type="ARBA" id="ARBA00023002"/>
    </source>
</evidence>
<dbReference type="PANTHER" id="PTHR43968">
    <property type="match status" value="1"/>
</dbReference>
<dbReference type="InterPro" id="IPR036282">
    <property type="entry name" value="Glutathione-S-Trfase_C_sf"/>
</dbReference>
<reference evidence="11" key="1">
    <citation type="submission" date="2016-02" db="EMBL/GenBank/DDBJ databases">
        <title>RNAseq analyses of the midgut from blood- or serum-fed Ixodes ricinus ticks.</title>
        <authorList>
            <person name="Perner J."/>
            <person name="Provaznik J."/>
            <person name="Schrenkova J."/>
            <person name="Urbanova V."/>
            <person name="Ribeiro J.M."/>
            <person name="Kopacek P."/>
        </authorList>
    </citation>
    <scope>NUCLEOTIDE SEQUENCE</scope>
    <source>
        <tissue evidence="11">Gut</tissue>
    </source>
</reference>
<dbReference type="EMBL" id="GEFM01001515">
    <property type="protein sequence ID" value="JAP74281.1"/>
    <property type="molecule type" value="mRNA"/>
</dbReference>
<dbReference type="PRINTS" id="PR01625">
    <property type="entry name" value="GSTRNSFRASEO"/>
</dbReference>
<organism evidence="11">
    <name type="scientific">Ixodes ricinus</name>
    <name type="common">Common tick</name>
    <name type="synonym">Acarus ricinus</name>
    <dbReference type="NCBI Taxonomy" id="34613"/>
    <lineage>
        <taxon>Eukaryota</taxon>
        <taxon>Metazoa</taxon>
        <taxon>Ecdysozoa</taxon>
        <taxon>Arthropoda</taxon>
        <taxon>Chelicerata</taxon>
        <taxon>Arachnida</taxon>
        <taxon>Acari</taxon>
        <taxon>Parasitiformes</taxon>
        <taxon>Ixodida</taxon>
        <taxon>Ixodoidea</taxon>
        <taxon>Ixodidae</taxon>
        <taxon>Ixodinae</taxon>
        <taxon>Ixodes</taxon>
    </lineage>
</organism>
<dbReference type="GO" id="GO:0045174">
    <property type="term" value="F:glutathione dehydrogenase (ascorbate) activity"/>
    <property type="evidence" value="ECO:0007669"/>
    <property type="project" value="UniProtKB-EC"/>
</dbReference>
<dbReference type="InterPro" id="IPR005442">
    <property type="entry name" value="GST_omega"/>
</dbReference>
<dbReference type="FunFam" id="1.20.1050.10:FF:000009">
    <property type="entry name" value="Glutathione S-transferase omega-1"/>
    <property type="match status" value="1"/>
</dbReference>
<comment type="catalytic activity">
    <reaction evidence="7">
        <text>methylarsonate + 2 glutathione + H(+) = methylarsonous acid + glutathione disulfide + H2O</text>
        <dbReference type="Rhea" id="RHEA:15969"/>
        <dbReference type="ChEBI" id="CHEBI:15377"/>
        <dbReference type="ChEBI" id="CHEBI:15378"/>
        <dbReference type="ChEBI" id="CHEBI:17826"/>
        <dbReference type="ChEBI" id="CHEBI:33409"/>
        <dbReference type="ChEBI" id="CHEBI:57925"/>
        <dbReference type="ChEBI" id="CHEBI:58297"/>
        <dbReference type="EC" id="1.20.4.2"/>
    </reaction>
</comment>